<dbReference type="NCBIfam" id="TIGR00229">
    <property type="entry name" value="sensory_box"/>
    <property type="match status" value="1"/>
</dbReference>
<keyword evidence="12" id="KW-1133">Transmembrane helix</keyword>
<evidence type="ECO:0000256" key="12">
    <source>
        <dbReference type="SAM" id="Phobius"/>
    </source>
</evidence>
<dbReference type="Gene3D" id="1.10.8.500">
    <property type="entry name" value="HAMP domain in histidine kinase"/>
    <property type="match status" value="1"/>
</dbReference>
<dbReference type="Gene3D" id="3.30.565.10">
    <property type="entry name" value="Histidine kinase-like ATPase, C-terminal domain"/>
    <property type="match status" value="1"/>
</dbReference>
<evidence type="ECO:0000256" key="8">
    <source>
        <dbReference type="ARBA" id="ARBA00022777"/>
    </source>
</evidence>
<dbReference type="InterPro" id="IPR049814">
    <property type="entry name" value="Resp_reg_WalK"/>
</dbReference>
<name>A0ABT9U1S5_PAEHA</name>
<comment type="catalytic activity">
    <reaction evidence="1">
        <text>ATP + protein L-histidine = ADP + protein N-phospho-L-histidine.</text>
        <dbReference type="EC" id="2.7.13.3"/>
    </reaction>
</comment>
<comment type="caution">
    <text evidence="16">The sequence shown here is derived from an EMBL/GenBank/DDBJ whole genome shotgun (WGS) entry which is preliminary data.</text>
</comment>
<dbReference type="SUPFAM" id="SSF47384">
    <property type="entry name" value="Homodimeric domain of signal transducing histidine kinase"/>
    <property type="match status" value="1"/>
</dbReference>
<dbReference type="CDD" id="cd00075">
    <property type="entry name" value="HATPase"/>
    <property type="match status" value="1"/>
</dbReference>
<dbReference type="Pfam" id="PF13188">
    <property type="entry name" value="PAS_8"/>
    <property type="match status" value="1"/>
</dbReference>
<dbReference type="SMART" id="SM00388">
    <property type="entry name" value="HisKA"/>
    <property type="match status" value="1"/>
</dbReference>
<dbReference type="SMART" id="SM00304">
    <property type="entry name" value="HAMP"/>
    <property type="match status" value="1"/>
</dbReference>
<keyword evidence="9" id="KW-0067">ATP-binding</keyword>
<proteinExistence type="predicted"/>
<dbReference type="Gene3D" id="3.30.450.20">
    <property type="entry name" value="PAS domain"/>
    <property type="match status" value="2"/>
</dbReference>
<dbReference type="InterPro" id="IPR004358">
    <property type="entry name" value="Sig_transdc_His_kin-like_C"/>
</dbReference>
<dbReference type="InterPro" id="IPR036097">
    <property type="entry name" value="HisK_dim/P_sf"/>
</dbReference>
<feature type="transmembrane region" description="Helical" evidence="12">
    <location>
        <begin position="12"/>
        <end position="34"/>
    </location>
</feature>
<dbReference type="Proteomes" id="UP001229346">
    <property type="component" value="Unassembled WGS sequence"/>
</dbReference>
<feature type="domain" description="HAMP" evidence="15">
    <location>
        <begin position="206"/>
        <end position="258"/>
    </location>
</feature>
<dbReference type="SUPFAM" id="SSF55785">
    <property type="entry name" value="PYP-like sensor domain (PAS domain)"/>
    <property type="match status" value="1"/>
</dbReference>
<dbReference type="CDD" id="cd00130">
    <property type="entry name" value="PAS"/>
    <property type="match status" value="1"/>
</dbReference>
<dbReference type="PROSITE" id="PS50112">
    <property type="entry name" value="PAS"/>
    <property type="match status" value="1"/>
</dbReference>
<feature type="domain" description="Histidine kinase" evidence="13">
    <location>
        <begin position="389"/>
        <end position="609"/>
    </location>
</feature>
<keyword evidence="7" id="KW-0547">Nucleotide-binding</keyword>
<evidence type="ECO:0000259" key="15">
    <source>
        <dbReference type="PROSITE" id="PS50885"/>
    </source>
</evidence>
<keyword evidence="11 12" id="KW-0472">Membrane</keyword>
<comment type="subcellular location">
    <subcellularLocation>
        <location evidence="2">Cell membrane</location>
        <topology evidence="2">Multi-pass membrane protein</topology>
    </subcellularLocation>
</comment>
<keyword evidence="6 16" id="KW-0808">Transferase</keyword>
<evidence type="ECO:0000256" key="2">
    <source>
        <dbReference type="ARBA" id="ARBA00004651"/>
    </source>
</evidence>
<dbReference type="EMBL" id="JAUSSU010000005">
    <property type="protein sequence ID" value="MDQ0113202.1"/>
    <property type="molecule type" value="Genomic_DNA"/>
</dbReference>
<protein>
    <recommendedName>
        <fullName evidence="3">histidine kinase</fullName>
        <ecNumber evidence="3">2.7.13.3</ecNumber>
    </recommendedName>
</protein>
<dbReference type="GO" id="GO:0004673">
    <property type="term" value="F:protein histidine kinase activity"/>
    <property type="evidence" value="ECO:0007669"/>
    <property type="project" value="UniProtKB-EC"/>
</dbReference>
<evidence type="ECO:0000259" key="13">
    <source>
        <dbReference type="PROSITE" id="PS50109"/>
    </source>
</evidence>
<dbReference type="SMART" id="SM00091">
    <property type="entry name" value="PAS"/>
    <property type="match status" value="1"/>
</dbReference>
<gene>
    <name evidence="16" type="ORF">J2T15_002643</name>
</gene>
<evidence type="ECO:0000256" key="3">
    <source>
        <dbReference type="ARBA" id="ARBA00012438"/>
    </source>
</evidence>
<dbReference type="PRINTS" id="PR00344">
    <property type="entry name" value="BCTRLSENSOR"/>
</dbReference>
<dbReference type="SMART" id="SM00387">
    <property type="entry name" value="HATPase_c"/>
    <property type="match status" value="1"/>
</dbReference>
<dbReference type="InterPro" id="IPR003661">
    <property type="entry name" value="HisK_dim/P_dom"/>
</dbReference>
<dbReference type="PANTHER" id="PTHR45453">
    <property type="entry name" value="PHOSPHATE REGULON SENSOR PROTEIN PHOR"/>
    <property type="match status" value="1"/>
</dbReference>
<dbReference type="InterPro" id="IPR035965">
    <property type="entry name" value="PAS-like_dom_sf"/>
</dbReference>
<evidence type="ECO:0000256" key="5">
    <source>
        <dbReference type="ARBA" id="ARBA00022553"/>
    </source>
</evidence>
<dbReference type="PROSITE" id="PS50109">
    <property type="entry name" value="HIS_KIN"/>
    <property type="match status" value="1"/>
</dbReference>
<keyword evidence="10" id="KW-0902">Two-component regulatory system</keyword>
<sequence>MKGKSFFRTIQVKLVIIYLLLILVAMQLIGVYFISTVKNSLIESFTNNLKEQADMLSKLAAPSLSPKLEADSDSSENTTETLSLVVRNLFSISGAEVQVLDSNGKIVATSQQMHQSDIGKKNNELAVSRALQNIRDNEEEIIDEDNMHKKMIAQPVVLNERVVGAVYIVASMNDLYDTVNRVNQIFFSGTLIALGLTGVLGVLLAHTITSPIQGLTKQAEAVAEGKFDLQVPVLGDDEIGRLSMAFNDMTIRLKDALSVNEEENEKLASILSNMSDGVVAADEHGKIIVWNRRALELLDVRSCEGYELSQLLGLSEQKLQELQQGRGQTLLLEPGLDEEHDGDAEGDVLRVTFTPIHRRDKGITGTIAVLQDVTEQEKLEHSRRQFVANVSHELRTPLTTIKSYAEALNDGALEERELSERFVGVISNETERMIRLVTDLLHLSRLDSNQAPLRRRQTNVHDMLDEVADRFSFQLRQKSIKATVRVDSGLQDAWLDRDQIDQVLDNLISNAIKYTLDGGKIELTAKKQQSPATIAISVKDTGIGIPKKDLSRIFDRFYRVDKARSRNMGGTGLGLSIAREIVKAHGGSIALDSELNEGTTVTFTLPLLQEGGEIA</sequence>
<evidence type="ECO:0000256" key="10">
    <source>
        <dbReference type="ARBA" id="ARBA00023012"/>
    </source>
</evidence>
<evidence type="ECO:0000256" key="1">
    <source>
        <dbReference type="ARBA" id="ARBA00000085"/>
    </source>
</evidence>
<dbReference type="InterPro" id="IPR036890">
    <property type="entry name" value="HATPase_C_sf"/>
</dbReference>
<keyword evidence="4" id="KW-1003">Cell membrane</keyword>
<dbReference type="InterPro" id="IPR057640">
    <property type="entry name" value="Cache_WalK"/>
</dbReference>
<evidence type="ECO:0000313" key="17">
    <source>
        <dbReference type="Proteomes" id="UP001229346"/>
    </source>
</evidence>
<feature type="domain" description="PAS" evidence="14">
    <location>
        <begin position="263"/>
        <end position="304"/>
    </location>
</feature>
<dbReference type="Pfam" id="PF00672">
    <property type="entry name" value="HAMP"/>
    <property type="match status" value="1"/>
</dbReference>
<dbReference type="Pfam" id="PF00512">
    <property type="entry name" value="HisKA"/>
    <property type="match status" value="1"/>
</dbReference>
<dbReference type="Pfam" id="PF23846">
    <property type="entry name" value="Cache_WalK"/>
    <property type="match status" value="1"/>
</dbReference>
<dbReference type="Pfam" id="PF02518">
    <property type="entry name" value="HATPase_c"/>
    <property type="match status" value="1"/>
</dbReference>
<dbReference type="InterPro" id="IPR050351">
    <property type="entry name" value="BphY/WalK/GraS-like"/>
</dbReference>
<dbReference type="InterPro" id="IPR003660">
    <property type="entry name" value="HAMP_dom"/>
</dbReference>
<keyword evidence="5" id="KW-0597">Phosphoprotein</keyword>
<evidence type="ECO:0000256" key="9">
    <source>
        <dbReference type="ARBA" id="ARBA00022840"/>
    </source>
</evidence>
<dbReference type="PANTHER" id="PTHR45453:SF1">
    <property type="entry name" value="PHOSPHATE REGULON SENSOR PROTEIN PHOR"/>
    <property type="match status" value="1"/>
</dbReference>
<keyword evidence="17" id="KW-1185">Reference proteome</keyword>
<evidence type="ECO:0000259" key="14">
    <source>
        <dbReference type="PROSITE" id="PS50112"/>
    </source>
</evidence>
<dbReference type="EC" id="2.7.13.3" evidence="3"/>
<organism evidence="16 17">
    <name type="scientific">Paenibacillus harenae</name>
    <dbReference type="NCBI Taxonomy" id="306543"/>
    <lineage>
        <taxon>Bacteria</taxon>
        <taxon>Bacillati</taxon>
        <taxon>Bacillota</taxon>
        <taxon>Bacilli</taxon>
        <taxon>Bacillales</taxon>
        <taxon>Paenibacillaceae</taxon>
        <taxon>Paenibacillus</taxon>
    </lineage>
</organism>
<evidence type="ECO:0000313" key="16">
    <source>
        <dbReference type="EMBL" id="MDQ0113202.1"/>
    </source>
</evidence>
<dbReference type="SUPFAM" id="SSF158472">
    <property type="entry name" value="HAMP domain-like"/>
    <property type="match status" value="1"/>
</dbReference>
<dbReference type="RefSeq" id="WP_307204266.1">
    <property type="nucleotide sequence ID" value="NZ_JAUSSU010000005.1"/>
</dbReference>
<keyword evidence="12" id="KW-0812">Transmembrane</keyword>
<dbReference type="SUPFAM" id="SSF55874">
    <property type="entry name" value="ATPase domain of HSP90 chaperone/DNA topoisomerase II/histidine kinase"/>
    <property type="match status" value="1"/>
</dbReference>
<evidence type="ECO:0000256" key="4">
    <source>
        <dbReference type="ARBA" id="ARBA00022475"/>
    </source>
</evidence>
<dbReference type="PROSITE" id="PS50885">
    <property type="entry name" value="HAMP"/>
    <property type="match status" value="1"/>
</dbReference>
<dbReference type="Gene3D" id="1.10.287.130">
    <property type="match status" value="1"/>
</dbReference>
<reference evidence="16 17" key="1">
    <citation type="submission" date="2023-07" db="EMBL/GenBank/DDBJ databases">
        <title>Sorghum-associated microbial communities from plants grown in Nebraska, USA.</title>
        <authorList>
            <person name="Schachtman D."/>
        </authorList>
    </citation>
    <scope>NUCLEOTIDE SEQUENCE [LARGE SCALE GENOMIC DNA]</scope>
    <source>
        <strain evidence="16 17">CC482</strain>
    </source>
</reference>
<accession>A0ABT9U1S5</accession>
<evidence type="ECO:0000256" key="6">
    <source>
        <dbReference type="ARBA" id="ARBA00022679"/>
    </source>
</evidence>
<dbReference type="NCBIfam" id="NF033092">
    <property type="entry name" value="HK_WalK"/>
    <property type="match status" value="1"/>
</dbReference>
<keyword evidence="8 16" id="KW-0418">Kinase</keyword>
<dbReference type="InterPro" id="IPR005467">
    <property type="entry name" value="His_kinase_dom"/>
</dbReference>
<evidence type="ECO:0000256" key="7">
    <source>
        <dbReference type="ARBA" id="ARBA00022741"/>
    </source>
</evidence>
<dbReference type="InterPro" id="IPR003594">
    <property type="entry name" value="HATPase_dom"/>
</dbReference>
<feature type="transmembrane region" description="Helical" evidence="12">
    <location>
        <begin position="185"/>
        <end position="205"/>
    </location>
</feature>
<dbReference type="CDD" id="cd00082">
    <property type="entry name" value="HisKA"/>
    <property type="match status" value="1"/>
</dbReference>
<dbReference type="InterPro" id="IPR000014">
    <property type="entry name" value="PAS"/>
</dbReference>
<evidence type="ECO:0000256" key="11">
    <source>
        <dbReference type="ARBA" id="ARBA00023136"/>
    </source>
</evidence>
<dbReference type="CDD" id="cd06225">
    <property type="entry name" value="HAMP"/>
    <property type="match status" value="1"/>
</dbReference>